<dbReference type="RefSeq" id="WP_184742623.1">
    <property type="nucleotide sequence ID" value="NZ_JACHGJ010000001.1"/>
</dbReference>
<organism evidence="1 2">
    <name type="scientific">Spirochaeta isovalerica</name>
    <dbReference type="NCBI Taxonomy" id="150"/>
    <lineage>
        <taxon>Bacteria</taxon>
        <taxon>Pseudomonadati</taxon>
        <taxon>Spirochaetota</taxon>
        <taxon>Spirochaetia</taxon>
        <taxon>Spirochaetales</taxon>
        <taxon>Spirochaetaceae</taxon>
        <taxon>Spirochaeta</taxon>
    </lineage>
</organism>
<evidence type="ECO:0000313" key="2">
    <source>
        <dbReference type="Proteomes" id="UP000587760"/>
    </source>
</evidence>
<proteinExistence type="predicted"/>
<gene>
    <name evidence="1" type="ORF">HNR50_000249</name>
</gene>
<sequence length="430" mass="49644">MNSLKIRFEKMGIHIPEILLPADAEMNKWAVVACDQYSSEKNYWKETEEIVGNSPSTLNLILPECYLEDDDKKDRVQKINSTMKSYMKENVFRKLDRGFIIVDRSTPYVESRQGMILAVDLEKYSFSKDTKSLIRPTEGTVLERLPPRIEIRKNAPLDIPHILLLINDREKSIIENAFIDSDSFETVYDFDLMQGGGHVKGKLISDESYLEKICTAFEKLFENNDMLFAVGDGNHSLATAKEIWEKLKSEGAPEDHPARFALVEVENIFNEGIIFEPIHRVLFDIDRQDFFEKLKTVYECEIRTVSSEAVMKDKVSENTREHRIGYVSDDEVGYISIKEPAIKLTYEVIQKFIDDYREDNTQVNIDYIHGEKALYDLSRRKGNLGLYLNAIKKSEFFDMIVAGGALPRKTFSIGEAEEKRYYIESRSLIS</sequence>
<dbReference type="PANTHER" id="PTHR36454:SF1">
    <property type="entry name" value="DUF1015 DOMAIN-CONTAINING PROTEIN"/>
    <property type="match status" value="1"/>
</dbReference>
<dbReference type="Proteomes" id="UP000587760">
    <property type="component" value="Unassembled WGS sequence"/>
</dbReference>
<dbReference type="InterPro" id="IPR008323">
    <property type="entry name" value="UCP033563"/>
</dbReference>
<reference evidence="1 2" key="1">
    <citation type="submission" date="2020-08" db="EMBL/GenBank/DDBJ databases">
        <title>Genomic Encyclopedia of Type Strains, Phase IV (KMG-IV): sequencing the most valuable type-strain genomes for metagenomic binning, comparative biology and taxonomic classification.</title>
        <authorList>
            <person name="Goeker M."/>
        </authorList>
    </citation>
    <scope>NUCLEOTIDE SEQUENCE [LARGE SCALE GENOMIC DNA]</scope>
    <source>
        <strain evidence="1 2">DSM 2461</strain>
    </source>
</reference>
<dbReference type="Pfam" id="PF06245">
    <property type="entry name" value="DUF1015"/>
    <property type="match status" value="1"/>
</dbReference>
<comment type="caution">
    <text evidence="1">The sequence shown here is derived from an EMBL/GenBank/DDBJ whole genome shotgun (WGS) entry which is preliminary data.</text>
</comment>
<name>A0A841R476_9SPIO</name>
<evidence type="ECO:0000313" key="1">
    <source>
        <dbReference type="EMBL" id="MBB6478616.1"/>
    </source>
</evidence>
<dbReference type="AlphaFoldDB" id="A0A841R476"/>
<dbReference type="PANTHER" id="PTHR36454">
    <property type="entry name" value="LMO2823 PROTEIN"/>
    <property type="match status" value="1"/>
</dbReference>
<evidence type="ECO:0008006" key="3">
    <source>
        <dbReference type="Google" id="ProtNLM"/>
    </source>
</evidence>
<keyword evidence="2" id="KW-1185">Reference proteome</keyword>
<protein>
    <recommendedName>
        <fullName evidence="3">DUF1015 domain-containing protein</fullName>
    </recommendedName>
</protein>
<accession>A0A841R476</accession>
<dbReference type="EMBL" id="JACHGJ010000001">
    <property type="protein sequence ID" value="MBB6478616.1"/>
    <property type="molecule type" value="Genomic_DNA"/>
</dbReference>